<proteinExistence type="predicted"/>
<evidence type="ECO:0000313" key="1">
    <source>
        <dbReference type="EMBL" id="RDB15558.1"/>
    </source>
</evidence>
<reference evidence="1" key="1">
    <citation type="submission" date="2018-04" db="EMBL/GenBank/DDBJ databases">
        <title>Whole genome sequencing of Hypsizygus marmoreus.</title>
        <authorList>
            <person name="Choi I.-G."/>
            <person name="Min B."/>
            <person name="Kim J.-G."/>
            <person name="Kim S."/>
            <person name="Oh Y.-L."/>
            <person name="Kong W.-S."/>
            <person name="Park H."/>
            <person name="Jeong J."/>
            <person name="Song E.-S."/>
        </authorList>
    </citation>
    <scope>NUCLEOTIDE SEQUENCE [LARGE SCALE GENOMIC DNA]</scope>
    <source>
        <strain evidence="1">51987-8</strain>
    </source>
</reference>
<dbReference type="Proteomes" id="UP000076154">
    <property type="component" value="Unassembled WGS sequence"/>
</dbReference>
<dbReference type="InParanoid" id="A0A369J0M5"/>
<sequence>MGYKYCQKKKSCNSHPDKSSSCYTRAVRLLWHAGYSVNLIITACFSIDMTYTCEQVMEDWHAGQSGKCAAILMVSVEALVPPRVNTPCGPAPRERKPRFLIRHPHVFMQSGVQHHSVLNLMRFRPLWRAETHVYNQGTTVSDGCRSQLSRVWTFWPPWRTTAPHISSGPIFDYCRSRSFSTPNKTRSWPPRRAVTHVSIQDMTVNTPGSFVWLSVIFDIKLNQIPASIASRNTFSQDIDHSRPRCIIACLDQA</sequence>
<keyword evidence="2" id="KW-1185">Reference proteome</keyword>
<gene>
    <name evidence="1" type="ORF">Hypma_004135</name>
</gene>
<evidence type="ECO:0000313" key="2">
    <source>
        <dbReference type="Proteomes" id="UP000076154"/>
    </source>
</evidence>
<dbReference type="EMBL" id="LUEZ02000156">
    <property type="protein sequence ID" value="RDB15558.1"/>
    <property type="molecule type" value="Genomic_DNA"/>
</dbReference>
<comment type="caution">
    <text evidence="1">The sequence shown here is derived from an EMBL/GenBank/DDBJ whole genome shotgun (WGS) entry which is preliminary data.</text>
</comment>
<dbReference type="AlphaFoldDB" id="A0A369J0M5"/>
<name>A0A369J0M5_HYPMA</name>
<protein>
    <submittedName>
        <fullName evidence="1">Uncharacterized protein</fullName>
    </submittedName>
</protein>
<organism evidence="1 2">
    <name type="scientific">Hypsizygus marmoreus</name>
    <name type="common">White beech mushroom</name>
    <name type="synonym">Agaricus marmoreus</name>
    <dbReference type="NCBI Taxonomy" id="39966"/>
    <lineage>
        <taxon>Eukaryota</taxon>
        <taxon>Fungi</taxon>
        <taxon>Dikarya</taxon>
        <taxon>Basidiomycota</taxon>
        <taxon>Agaricomycotina</taxon>
        <taxon>Agaricomycetes</taxon>
        <taxon>Agaricomycetidae</taxon>
        <taxon>Agaricales</taxon>
        <taxon>Tricholomatineae</taxon>
        <taxon>Lyophyllaceae</taxon>
        <taxon>Hypsizygus</taxon>
    </lineage>
</organism>
<accession>A0A369J0M5</accession>